<organism evidence="2 3">
    <name type="scientific">Vitis vinifera</name>
    <name type="common">Grape</name>
    <dbReference type="NCBI Taxonomy" id="29760"/>
    <lineage>
        <taxon>Eukaryota</taxon>
        <taxon>Viridiplantae</taxon>
        <taxon>Streptophyta</taxon>
        <taxon>Embryophyta</taxon>
        <taxon>Tracheophyta</taxon>
        <taxon>Spermatophyta</taxon>
        <taxon>Magnoliopsida</taxon>
        <taxon>eudicotyledons</taxon>
        <taxon>Gunneridae</taxon>
        <taxon>Pentapetalae</taxon>
        <taxon>rosids</taxon>
        <taxon>Vitales</taxon>
        <taxon>Vitaceae</taxon>
        <taxon>Viteae</taxon>
        <taxon>Vitis</taxon>
    </lineage>
</organism>
<keyword evidence="1" id="KW-1133">Transmembrane helix</keyword>
<keyword evidence="1" id="KW-0812">Transmembrane</keyword>
<evidence type="ECO:0000256" key="1">
    <source>
        <dbReference type="SAM" id="Phobius"/>
    </source>
</evidence>
<protein>
    <submittedName>
        <fullName evidence="2">Uncharacterized protein</fullName>
    </submittedName>
</protein>
<dbReference type="InterPro" id="IPR008972">
    <property type="entry name" value="Cupredoxin"/>
</dbReference>
<accession>A0A438CTY5</accession>
<gene>
    <name evidence="2" type="ORF">CK203_096497</name>
</gene>
<name>A0A438CTY5_VITVI</name>
<keyword evidence="1" id="KW-0472">Membrane</keyword>
<dbReference type="AlphaFoldDB" id="A0A438CTY5"/>
<evidence type="ECO:0000313" key="3">
    <source>
        <dbReference type="Proteomes" id="UP000288805"/>
    </source>
</evidence>
<proteinExistence type="predicted"/>
<sequence length="116" mass="13140">MGAWLQRIRWLRAGNAPTERGIWQPQRSTSNFSDLSSSASFFSAFYFFRKMEGPRPVWAVKVIMVIVIASIFFRCVSARNHTVGGPNGWDLASNLQVWSRSSTFYTGDNLGSCPWI</sequence>
<dbReference type="Gene3D" id="2.60.40.420">
    <property type="entry name" value="Cupredoxins - blue copper proteins"/>
    <property type="match status" value="1"/>
</dbReference>
<dbReference type="EMBL" id="QGNW01001998">
    <property type="protein sequence ID" value="RVW26663.1"/>
    <property type="molecule type" value="Genomic_DNA"/>
</dbReference>
<dbReference type="OrthoDB" id="1903230at2759"/>
<evidence type="ECO:0000313" key="2">
    <source>
        <dbReference type="EMBL" id="RVW26663.1"/>
    </source>
</evidence>
<feature type="transmembrane region" description="Helical" evidence="1">
    <location>
        <begin position="56"/>
        <end position="73"/>
    </location>
</feature>
<comment type="caution">
    <text evidence="2">The sequence shown here is derived from an EMBL/GenBank/DDBJ whole genome shotgun (WGS) entry which is preliminary data.</text>
</comment>
<reference evidence="2 3" key="1">
    <citation type="journal article" date="2018" name="PLoS Genet.">
        <title>Population sequencing reveals clonal diversity and ancestral inbreeding in the grapevine cultivar Chardonnay.</title>
        <authorList>
            <person name="Roach M.J."/>
            <person name="Johnson D.L."/>
            <person name="Bohlmann J."/>
            <person name="van Vuuren H.J."/>
            <person name="Jones S.J."/>
            <person name="Pretorius I.S."/>
            <person name="Schmidt S.A."/>
            <person name="Borneman A.R."/>
        </authorList>
    </citation>
    <scope>NUCLEOTIDE SEQUENCE [LARGE SCALE GENOMIC DNA]</scope>
    <source>
        <strain evidence="3">cv. Chardonnay</strain>
        <tissue evidence="2">Leaf</tissue>
    </source>
</reference>
<dbReference type="Proteomes" id="UP000288805">
    <property type="component" value="Unassembled WGS sequence"/>
</dbReference>